<protein>
    <submittedName>
        <fullName evidence="1">Uncharacterized protein</fullName>
    </submittedName>
</protein>
<evidence type="ECO:0000313" key="1">
    <source>
        <dbReference type="EMBL" id="KAK9157977.1"/>
    </source>
</evidence>
<reference evidence="1 2" key="1">
    <citation type="submission" date="2024-01" db="EMBL/GenBank/DDBJ databases">
        <title>Genome assemblies of Stephania.</title>
        <authorList>
            <person name="Yang L."/>
        </authorList>
    </citation>
    <scope>NUCLEOTIDE SEQUENCE [LARGE SCALE GENOMIC DNA]</scope>
    <source>
        <strain evidence="1">JXDWG</strain>
        <tissue evidence="1">Leaf</tissue>
    </source>
</reference>
<gene>
    <name evidence="1" type="ORF">Scep_004551</name>
</gene>
<evidence type="ECO:0000313" key="2">
    <source>
        <dbReference type="Proteomes" id="UP001419268"/>
    </source>
</evidence>
<accession>A0AAP0KSN6</accession>
<keyword evidence="2" id="KW-1185">Reference proteome</keyword>
<comment type="caution">
    <text evidence="1">The sequence shown here is derived from an EMBL/GenBank/DDBJ whole genome shotgun (WGS) entry which is preliminary data.</text>
</comment>
<sequence>MRRNSTKPHLTLWMTYLALWEMNERSRQGVKNVGRISKRCSTHNAVAALWDNTHGVRQLYRGHRAYCEEKIHIKG</sequence>
<dbReference type="AlphaFoldDB" id="A0AAP0KSN6"/>
<name>A0AAP0KSN6_9MAGN</name>
<dbReference type="Proteomes" id="UP001419268">
    <property type="component" value="Unassembled WGS sequence"/>
</dbReference>
<proteinExistence type="predicted"/>
<organism evidence="1 2">
    <name type="scientific">Stephania cephalantha</name>
    <dbReference type="NCBI Taxonomy" id="152367"/>
    <lineage>
        <taxon>Eukaryota</taxon>
        <taxon>Viridiplantae</taxon>
        <taxon>Streptophyta</taxon>
        <taxon>Embryophyta</taxon>
        <taxon>Tracheophyta</taxon>
        <taxon>Spermatophyta</taxon>
        <taxon>Magnoliopsida</taxon>
        <taxon>Ranunculales</taxon>
        <taxon>Menispermaceae</taxon>
        <taxon>Menispermoideae</taxon>
        <taxon>Cissampelideae</taxon>
        <taxon>Stephania</taxon>
    </lineage>
</organism>
<dbReference type="EMBL" id="JBBNAG010000002">
    <property type="protein sequence ID" value="KAK9157977.1"/>
    <property type="molecule type" value="Genomic_DNA"/>
</dbReference>